<dbReference type="NCBIfam" id="NF046120">
    <property type="entry name" value="lipo_SCO0607"/>
    <property type="match status" value="1"/>
</dbReference>
<gene>
    <name evidence="2" type="ORF">BN159_3902</name>
</gene>
<evidence type="ECO:0000256" key="1">
    <source>
        <dbReference type="SAM" id="SignalP"/>
    </source>
</evidence>
<keyword evidence="3" id="KW-1185">Reference proteome</keyword>
<dbReference type="KEGG" id="sdv:BN159_3902"/>
<dbReference type="EMBL" id="HE971709">
    <property type="protein sequence ID" value="CCK28281.1"/>
    <property type="molecule type" value="Genomic_DNA"/>
</dbReference>
<dbReference type="eggNOG" id="ENOG5034C55">
    <property type="taxonomic scope" value="Bacteria"/>
</dbReference>
<proteinExistence type="predicted"/>
<feature type="signal peptide" evidence="1">
    <location>
        <begin position="1"/>
        <end position="24"/>
    </location>
</feature>
<sequence>MPKPRRSRTLAAALVLAAAAAVLTGCSGLDFRESICRDGEYPVLQVNSTGSGCMPDDEEPMDGYVRYPEGKVPEHVDDKWDVYWRTHTLDEKGDIIPAS</sequence>
<dbReference type="HOGENOM" id="CLU_2332409_0_0_11"/>
<evidence type="ECO:0000313" key="2">
    <source>
        <dbReference type="EMBL" id="CCK28281.1"/>
    </source>
</evidence>
<dbReference type="PATRIC" id="fig|1214101.3.peg.3955"/>
<dbReference type="PROSITE" id="PS51257">
    <property type="entry name" value="PROKAR_LIPOPROTEIN"/>
    <property type="match status" value="1"/>
</dbReference>
<dbReference type="STRING" id="1214101.BN159_3902"/>
<evidence type="ECO:0000313" key="3">
    <source>
        <dbReference type="Proteomes" id="UP000008043"/>
    </source>
</evidence>
<protein>
    <submittedName>
        <fullName evidence="2">Putative secreted protein</fullName>
    </submittedName>
</protein>
<organism evidence="2 3">
    <name type="scientific">Streptomyces davaonensis (strain DSM 101723 / JCM 4913 / KCC S-0913 / 768)</name>
    <dbReference type="NCBI Taxonomy" id="1214101"/>
    <lineage>
        <taxon>Bacteria</taxon>
        <taxon>Bacillati</taxon>
        <taxon>Actinomycetota</taxon>
        <taxon>Actinomycetes</taxon>
        <taxon>Kitasatosporales</taxon>
        <taxon>Streptomycetaceae</taxon>
        <taxon>Streptomyces</taxon>
    </lineage>
</organism>
<reference evidence="2 3" key="1">
    <citation type="journal article" date="2012" name="J. Bacteriol.">
        <title>Genome sequence of the bacterium Streptomyces davawensis JCM 4913 and heterologous production of the unique antibiotic roseoflavin.</title>
        <authorList>
            <person name="Jankowitsch F."/>
            <person name="Schwarz J."/>
            <person name="Ruckert C."/>
            <person name="Gust B."/>
            <person name="Szczepanowski R."/>
            <person name="Blom J."/>
            <person name="Pelzer S."/>
            <person name="Kalinowski J."/>
            <person name="Mack M."/>
        </authorList>
    </citation>
    <scope>NUCLEOTIDE SEQUENCE [LARGE SCALE GENOMIC DNA]</scope>
    <source>
        <strain evidence="3">DSM 101723 / JCM 4913 / KCC S-0913 / 768</strain>
    </source>
</reference>
<name>K4QW26_STRDJ</name>
<dbReference type="Proteomes" id="UP000008043">
    <property type="component" value="Chromosome"/>
</dbReference>
<keyword evidence="1" id="KW-0732">Signal</keyword>
<feature type="chain" id="PRO_5038783101" evidence="1">
    <location>
        <begin position="25"/>
        <end position="99"/>
    </location>
</feature>
<accession>K4QW26</accession>
<dbReference type="AlphaFoldDB" id="K4QW26"/>
<dbReference type="InterPro" id="IPR058119">
    <property type="entry name" value="SCO0607-like"/>
</dbReference>
<dbReference type="RefSeq" id="WP_015658635.1">
    <property type="nucleotide sequence ID" value="NC_020504.1"/>
</dbReference>